<dbReference type="RefSeq" id="XP_062634737.1">
    <property type="nucleotide sequence ID" value="XM_062781647.1"/>
</dbReference>
<reference evidence="2" key="2">
    <citation type="submission" date="2023-05" db="EMBL/GenBank/DDBJ databases">
        <authorList>
            <consortium name="Lawrence Berkeley National Laboratory"/>
            <person name="Steindorff A."/>
            <person name="Hensen N."/>
            <person name="Bonometti L."/>
            <person name="Westerberg I."/>
            <person name="Brannstrom I.O."/>
            <person name="Guillou S."/>
            <person name="Cros-Aarteil S."/>
            <person name="Calhoun S."/>
            <person name="Haridas S."/>
            <person name="Kuo A."/>
            <person name="Mondo S."/>
            <person name="Pangilinan J."/>
            <person name="Riley R."/>
            <person name="Labutti K."/>
            <person name="Andreopoulos B."/>
            <person name="Lipzen A."/>
            <person name="Chen C."/>
            <person name="Yanf M."/>
            <person name="Daum C."/>
            <person name="Ng V."/>
            <person name="Clum A."/>
            <person name="Ohm R."/>
            <person name="Martin F."/>
            <person name="Silar P."/>
            <person name="Natvig D."/>
            <person name="Lalanne C."/>
            <person name="Gautier V."/>
            <person name="Ament-Velasquez S.L."/>
            <person name="Kruys A."/>
            <person name="Hutchinson M.I."/>
            <person name="Powell A.J."/>
            <person name="Barry K."/>
            <person name="Miller A.N."/>
            <person name="Grigoriev I.V."/>
            <person name="Debuchy R."/>
            <person name="Gladieux P."/>
            <person name="Thoren M.H."/>
            <person name="Johannesson H."/>
        </authorList>
    </citation>
    <scope>NUCLEOTIDE SEQUENCE</scope>
    <source>
        <strain evidence="2">CBS 141.50</strain>
    </source>
</reference>
<keyword evidence="3" id="KW-1185">Reference proteome</keyword>
<evidence type="ECO:0000256" key="1">
    <source>
        <dbReference type="SAM" id="SignalP"/>
    </source>
</evidence>
<dbReference type="AlphaFoldDB" id="A0AAN6ZL70"/>
<evidence type="ECO:0000313" key="2">
    <source>
        <dbReference type="EMBL" id="KAK4141366.1"/>
    </source>
</evidence>
<name>A0AAN6ZL70_9PEZI</name>
<gene>
    <name evidence="2" type="ORF">C8A04DRAFT_31118</name>
</gene>
<protein>
    <submittedName>
        <fullName evidence="2">Uncharacterized protein</fullName>
    </submittedName>
</protein>
<feature type="signal peptide" evidence="1">
    <location>
        <begin position="1"/>
        <end position="19"/>
    </location>
</feature>
<sequence>MFVAKVIAAAVVLTHGVLGEGIHLLNCSPFGAAGNTRIWYSLVAYCENDADCSSLGYVIPSNDRCIVSTSTTPDSFHTWEGGPQNCTFPTGITFGWNIPANAQSKPDFSSVGGGWNDFRSFDGYKDNKANGAGLAFHSCRKIYYYV</sequence>
<organism evidence="2 3">
    <name type="scientific">Dichotomopilus funicola</name>
    <dbReference type="NCBI Taxonomy" id="1934379"/>
    <lineage>
        <taxon>Eukaryota</taxon>
        <taxon>Fungi</taxon>
        <taxon>Dikarya</taxon>
        <taxon>Ascomycota</taxon>
        <taxon>Pezizomycotina</taxon>
        <taxon>Sordariomycetes</taxon>
        <taxon>Sordariomycetidae</taxon>
        <taxon>Sordariales</taxon>
        <taxon>Chaetomiaceae</taxon>
        <taxon>Dichotomopilus</taxon>
    </lineage>
</organism>
<dbReference type="GeneID" id="87818260"/>
<comment type="caution">
    <text evidence="2">The sequence shown here is derived from an EMBL/GenBank/DDBJ whole genome shotgun (WGS) entry which is preliminary data.</text>
</comment>
<dbReference type="EMBL" id="MU853613">
    <property type="protein sequence ID" value="KAK4141366.1"/>
    <property type="molecule type" value="Genomic_DNA"/>
</dbReference>
<dbReference type="Proteomes" id="UP001302676">
    <property type="component" value="Unassembled WGS sequence"/>
</dbReference>
<reference evidence="2" key="1">
    <citation type="journal article" date="2023" name="Mol. Phylogenet. Evol.">
        <title>Genome-scale phylogeny and comparative genomics of the fungal order Sordariales.</title>
        <authorList>
            <person name="Hensen N."/>
            <person name="Bonometti L."/>
            <person name="Westerberg I."/>
            <person name="Brannstrom I.O."/>
            <person name="Guillou S."/>
            <person name="Cros-Aarteil S."/>
            <person name="Calhoun S."/>
            <person name="Haridas S."/>
            <person name="Kuo A."/>
            <person name="Mondo S."/>
            <person name="Pangilinan J."/>
            <person name="Riley R."/>
            <person name="LaButti K."/>
            <person name="Andreopoulos B."/>
            <person name="Lipzen A."/>
            <person name="Chen C."/>
            <person name="Yan M."/>
            <person name="Daum C."/>
            <person name="Ng V."/>
            <person name="Clum A."/>
            <person name="Steindorff A."/>
            <person name="Ohm R.A."/>
            <person name="Martin F."/>
            <person name="Silar P."/>
            <person name="Natvig D.O."/>
            <person name="Lalanne C."/>
            <person name="Gautier V."/>
            <person name="Ament-Velasquez S.L."/>
            <person name="Kruys A."/>
            <person name="Hutchinson M.I."/>
            <person name="Powell A.J."/>
            <person name="Barry K."/>
            <person name="Miller A.N."/>
            <person name="Grigoriev I.V."/>
            <person name="Debuchy R."/>
            <person name="Gladieux P."/>
            <person name="Hiltunen Thoren M."/>
            <person name="Johannesson H."/>
        </authorList>
    </citation>
    <scope>NUCLEOTIDE SEQUENCE</scope>
    <source>
        <strain evidence="2">CBS 141.50</strain>
    </source>
</reference>
<keyword evidence="1" id="KW-0732">Signal</keyword>
<evidence type="ECO:0000313" key="3">
    <source>
        <dbReference type="Proteomes" id="UP001302676"/>
    </source>
</evidence>
<accession>A0AAN6ZL70</accession>
<feature type="chain" id="PRO_5042965749" evidence="1">
    <location>
        <begin position="20"/>
        <end position="146"/>
    </location>
</feature>
<proteinExistence type="predicted"/>